<dbReference type="InterPro" id="IPR036598">
    <property type="entry name" value="GOLD_dom_sf"/>
</dbReference>
<sequence>MTLRVSLISLFAYMVLALEKEMTINVEAGREDCFYQEVKEGEVIDFDYQVIDGGHGDLDVTLRIADPTGRILIADFKKSENSHRLEASLTVFFGLLLDEDDSDSHEIVDVRRFDNLISEKQFDFKIDDVMGPLAIVKDHLIKARRLQEIMKSFEARDRNIAEENNYKINFFSLVQILVMLSVGMVQMIMLKSLFNVDSKVQKLWKKIDPN</sequence>
<accession>A0A1W4WWR1</accession>
<evidence type="ECO:0000256" key="8">
    <source>
        <dbReference type="ARBA" id="ARBA00037847"/>
    </source>
</evidence>
<protein>
    <submittedName>
        <fullName evidence="14">Transmembrane emp24 domain-containing protein 5 isoform X2</fullName>
    </submittedName>
</protein>
<evidence type="ECO:0000256" key="7">
    <source>
        <dbReference type="ARBA" id="ARBA00023136"/>
    </source>
</evidence>
<evidence type="ECO:0000313" key="14">
    <source>
        <dbReference type="RefSeq" id="XP_018328299.1"/>
    </source>
</evidence>
<comment type="similarity">
    <text evidence="2 9">Belongs to the EMP24/GP25L family.</text>
</comment>
<feature type="chain" id="PRO_5010722756" evidence="11">
    <location>
        <begin position="18"/>
        <end position="210"/>
    </location>
</feature>
<evidence type="ECO:0000313" key="13">
    <source>
        <dbReference type="Proteomes" id="UP000192223"/>
    </source>
</evidence>
<feature type="transmembrane region" description="Helical" evidence="10">
    <location>
        <begin position="170"/>
        <end position="190"/>
    </location>
</feature>
<dbReference type="PROSITE" id="PS50866">
    <property type="entry name" value="GOLD"/>
    <property type="match status" value="1"/>
</dbReference>
<gene>
    <name evidence="14" type="primary">LOC108739088</name>
</gene>
<evidence type="ECO:0000256" key="5">
    <source>
        <dbReference type="ARBA" id="ARBA00022729"/>
    </source>
</evidence>
<dbReference type="AlphaFoldDB" id="A0A1W4WWR1"/>
<keyword evidence="7 10" id="KW-0472">Membrane</keyword>
<dbReference type="SMART" id="SM01190">
    <property type="entry name" value="EMP24_GP25L"/>
    <property type="match status" value="1"/>
</dbReference>
<evidence type="ECO:0000256" key="9">
    <source>
        <dbReference type="RuleBase" id="RU003827"/>
    </source>
</evidence>
<dbReference type="Proteomes" id="UP000192223">
    <property type="component" value="Unplaced"/>
</dbReference>
<evidence type="ECO:0000256" key="4">
    <source>
        <dbReference type="ARBA" id="ARBA00022692"/>
    </source>
</evidence>
<name>A0A1W4WWR1_AGRPL</name>
<dbReference type="SUPFAM" id="SSF101576">
    <property type="entry name" value="Supernatant protein factor (SPF), C-terminal domain"/>
    <property type="match status" value="1"/>
</dbReference>
<feature type="domain" description="GOLD" evidence="12">
    <location>
        <begin position="31"/>
        <end position="128"/>
    </location>
</feature>
<dbReference type="InterPro" id="IPR009038">
    <property type="entry name" value="GOLD_dom"/>
</dbReference>
<dbReference type="GO" id="GO:0016020">
    <property type="term" value="C:membrane"/>
    <property type="evidence" value="ECO:0007669"/>
    <property type="project" value="UniProtKB-SubCell"/>
</dbReference>
<keyword evidence="6 10" id="KW-1133">Transmembrane helix</keyword>
<dbReference type="PANTHER" id="PTHR22811">
    <property type="entry name" value="TRANSMEMBRANE EMP24 DOMAIN-CONTAINING PROTEIN"/>
    <property type="match status" value="1"/>
</dbReference>
<keyword evidence="4 9" id="KW-0812">Transmembrane</keyword>
<evidence type="ECO:0000256" key="3">
    <source>
        <dbReference type="ARBA" id="ARBA00022473"/>
    </source>
</evidence>
<evidence type="ECO:0000256" key="6">
    <source>
        <dbReference type="ARBA" id="ARBA00022989"/>
    </source>
</evidence>
<dbReference type="GeneID" id="108739088"/>
<evidence type="ECO:0000259" key="12">
    <source>
        <dbReference type="PROSITE" id="PS50866"/>
    </source>
</evidence>
<dbReference type="InterPro" id="IPR015720">
    <property type="entry name" value="Emp24-like"/>
</dbReference>
<evidence type="ECO:0000256" key="11">
    <source>
        <dbReference type="SAM" id="SignalP"/>
    </source>
</evidence>
<dbReference type="RefSeq" id="XP_018328299.1">
    <property type="nucleotide sequence ID" value="XM_018472797.1"/>
</dbReference>
<keyword evidence="3" id="KW-0217">Developmental protein</keyword>
<feature type="signal peptide" evidence="11">
    <location>
        <begin position="1"/>
        <end position="17"/>
    </location>
</feature>
<comment type="subcellular location">
    <subcellularLocation>
        <location evidence="8">Endomembrane system</location>
        <topology evidence="8">Single-pass membrane protein</topology>
    </subcellularLocation>
    <subcellularLocation>
        <location evidence="1 9">Membrane</location>
        <topology evidence="1 9">Single-pass type I membrane protein</topology>
    </subcellularLocation>
</comment>
<dbReference type="GO" id="GO:0012505">
    <property type="term" value="C:endomembrane system"/>
    <property type="evidence" value="ECO:0007669"/>
    <property type="project" value="UniProtKB-SubCell"/>
</dbReference>
<proteinExistence type="inferred from homology"/>
<organism evidence="13 14">
    <name type="scientific">Agrilus planipennis</name>
    <name type="common">Emerald ash borer</name>
    <name type="synonym">Agrilus marcopoli</name>
    <dbReference type="NCBI Taxonomy" id="224129"/>
    <lineage>
        <taxon>Eukaryota</taxon>
        <taxon>Metazoa</taxon>
        <taxon>Ecdysozoa</taxon>
        <taxon>Arthropoda</taxon>
        <taxon>Hexapoda</taxon>
        <taxon>Insecta</taxon>
        <taxon>Pterygota</taxon>
        <taxon>Neoptera</taxon>
        <taxon>Endopterygota</taxon>
        <taxon>Coleoptera</taxon>
        <taxon>Polyphaga</taxon>
        <taxon>Elateriformia</taxon>
        <taxon>Buprestoidea</taxon>
        <taxon>Buprestidae</taxon>
        <taxon>Agrilinae</taxon>
        <taxon>Agrilus</taxon>
    </lineage>
</organism>
<keyword evidence="13" id="KW-1185">Reference proteome</keyword>
<evidence type="ECO:0000256" key="10">
    <source>
        <dbReference type="SAM" id="Phobius"/>
    </source>
</evidence>
<dbReference type="Pfam" id="PF01105">
    <property type="entry name" value="EMP24_GP25L"/>
    <property type="match status" value="1"/>
</dbReference>
<evidence type="ECO:0000256" key="1">
    <source>
        <dbReference type="ARBA" id="ARBA00004479"/>
    </source>
</evidence>
<evidence type="ECO:0000256" key="2">
    <source>
        <dbReference type="ARBA" id="ARBA00007104"/>
    </source>
</evidence>
<dbReference type="OrthoDB" id="5976732at2759"/>
<keyword evidence="5 11" id="KW-0732">Signal</keyword>
<reference evidence="14" key="1">
    <citation type="submission" date="2025-08" db="UniProtKB">
        <authorList>
            <consortium name="RefSeq"/>
        </authorList>
    </citation>
    <scope>IDENTIFICATION</scope>
    <source>
        <tissue evidence="14">Entire body</tissue>
    </source>
</reference>
<dbReference type="CTD" id="32435"/>